<name>A0A7S3THY2_EMIHU</name>
<dbReference type="GO" id="GO:0016020">
    <property type="term" value="C:membrane"/>
    <property type="evidence" value="ECO:0007669"/>
    <property type="project" value="InterPro"/>
</dbReference>
<keyword evidence="2" id="KW-0472">Membrane</keyword>
<dbReference type="PANTHER" id="PTHR18945">
    <property type="entry name" value="NEUROTRANSMITTER GATED ION CHANNEL"/>
    <property type="match status" value="1"/>
</dbReference>
<dbReference type="InterPro" id="IPR006201">
    <property type="entry name" value="Neur_channel"/>
</dbReference>
<protein>
    <recommendedName>
        <fullName evidence="4">Neurotransmitter-gated ion-channel ligand-binding domain-containing protein</fullName>
    </recommendedName>
</protein>
<accession>A0A7S3THY2</accession>
<evidence type="ECO:0000256" key="2">
    <source>
        <dbReference type="SAM" id="Phobius"/>
    </source>
</evidence>
<dbReference type="AlphaFoldDB" id="A0A7S3THY2"/>
<feature type="compositionally biased region" description="Basic and acidic residues" evidence="1">
    <location>
        <begin position="386"/>
        <end position="397"/>
    </location>
</feature>
<feature type="region of interest" description="Disordered" evidence="1">
    <location>
        <begin position="380"/>
        <end position="406"/>
    </location>
</feature>
<proteinExistence type="predicted"/>
<keyword evidence="2" id="KW-1133">Transmembrane helix</keyword>
<feature type="transmembrane region" description="Helical" evidence="2">
    <location>
        <begin position="289"/>
        <end position="310"/>
    </location>
</feature>
<dbReference type="InterPro" id="IPR036719">
    <property type="entry name" value="Neuro-gated_channel_TM_sf"/>
</dbReference>
<dbReference type="GO" id="GO:0005216">
    <property type="term" value="F:monoatomic ion channel activity"/>
    <property type="evidence" value="ECO:0007669"/>
    <property type="project" value="InterPro"/>
</dbReference>
<evidence type="ECO:0000313" key="3">
    <source>
        <dbReference type="EMBL" id="CAE0584558.1"/>
    </source>
</evidence>
<dbReference type="GO" id="GO:0004888">
    <property type="term" value="F:transmembrane signaling receptor activity"/>
    <property type="evidence" value="ECO:0007669"/>
    <property type="project" value="InterPro"/>
</dbReference>
<organism evidence="3">
    <name type="scientific">Emiliania huxleyi</name>
    <name type="common">Coccolithophore</name>
    <name type="synonym">Pontosphaera huxleyi</name>
    <dbReference type="NCBI Taxonomy" id="2903"/>
    <lineage>
        <taxon>Eukaryota</taxon>
        <taxon>Haptista</taxon>
        <taxon>Haptophyta</taxon>
        <taxon>Prymnesiophyceae</taxon>
        <taxon>Isochrysidales</taxon>
        <taxon>Noelaerhabdaceae</taxon>
        <taxon>Emiliania</taxon>
    </lineage>
</organism>
<dbReference type="SUPFAM" id="SSF90112">
    <property type="entry name" value="Neurotransmitter-gated ion-channel transmembrane pore"/>
    <property type="match status" value="1"/>
</dbReference>
<reference evidence="3" key="1">
    <citation type="submission" date="2021-01" db="EMBL/GenBank/DDBJ databases">
        <authorList>
            <person name="Corre E."/>
            <person name="Pelletier E."/>
            <person name="Niang G."/>
            <person name="Scheremetjew M."/>
            <person name="Finn R."/>
            <person name="Kale V."/>
            <person name="Holt S."/>
            <person name="Cochrane G."/>
            <person name="Meng A."/>
            <person name="Brown T."/>
            <person name="Cohen L."/>
        </authorList>
    </citation>
    <scope>NUCLEOTIDE SEQUENCE</scope>
    <source>
        <strain evidence="3">379</strain>
    </source>
</reference>
<keyword evidence="2" id="KW-0812">Transmembrane</keyword>
<feature type="transmembrane region" description="Helical" evidence="2">
    <location>
        <begin position="230"/>
        <end position="252"/>
    </location>
</feature>
<dbReference type="EMBL" id="HBIR01049461">
    <property type="protein sequence ID" value="CAE0584558.1"/>
    <property type="molecule type" value="Transcribed_RNA"/>
</dbReference>
<sequence length="406" mass="47073">MPDFWMHGTIKEYKVDLVERMATAKIFSKWYFRDPKFAEKVRSGDRRLEGVEQEAAYEQLMKGETLYCTVKEECAANEHPSEVFPVNVNQIFVNQRGESKVSQSLCWLAWTERSGTVSIQFVFDVAIHFSPNLARFPYDKHVVPFELATRSWKSKDSKHRWTLCGEEPDWAKGLANRYKEDNFVVTLDGTMSADHPEFHFDEPCVYVFEKGEKTQKPRFCLHIQRKPKFFALRVTIPVFIVVCIALLCFTVRGGSFEFEFGTTLTSLLTMTAFAQTIQGKLPTLPYMTLGDYYFVFGYVYHLIICLKTVITSHLCDERGWHVCEEVDPVTISLIAVWILIHLVLWIDAFLPRDYRPSSRMLPSYERLARLLTKHPLGTMNGKFKHLPAEEPPRPVDRGRRRTAATE</sequence>
<evidence type="ECO:0008006" key="4">
    <source>
        <dbReference type="Google" id="ProtNLM"/>
    </source>
</evidence>
<dbReference type="Gene3D" id="1.20.58.390">
    <property type="entry name" value="Neurotransmitter-gated ion-channel transmembrane domain"/>
    <property type="match status" value="1"/>
</dbReference>
<dbReference type="InterPro" id="IPR038050">
    <property type="entry name" value="Neuro_actylchol_rec"/>
</dbReference>
<feature type="transmembrane region" description="Helical" evidence="2">
    <location>
        <begin position="330"/>
        <end position="350"/>
    </location>
</feature>
<gene>
    <name evidence="3" type="ORF">EHUX00137_LOCUS38606</name>
</gene>
<evidence type="ECO:0000256" key="1">
    <source>
        <dbReference type="SAM" id="MobiDB-lite"/>
    </source>
</evidence>